<dbReference type="Gene3D" id="3.40.50.150">
    <property type="entry name" value="Vaccinia Virus protein VP39"/>
    <property type="match status" value="1"/>
</dbReference>
<evidence type="ECO:0000259" key="5">
    <source>
        <dbReference type="Pfam" id="PF08241"/>
    </source>
</evidence>
<feature type="domain" description="Methyltransferase type 11" evidence="5">
    <location>
        <begin position="49"/>
        <end position="149"/>
    </location>
</feature>
<dbReference type="GO" id="GO:0008757">
    <property type="term" value="F:S-adenosylmethionine-dependent methyltransferase activity"/>
    <property type="evidence" value="ECO:0007669"/>
    <property type="project" value="InterPro"/>
</dbReference>
<dbReference type="AlphaFoldDB" id="A0A7W3N9E6"/>
<dbReference type="Proteomes" id="UP000543174">
    <property type="component" value="Unassembled WGS sequence"/>
</dbReference>
<evidence type="ECO:0000313" key="7">
    <source>
        <dbReference type="Proteomes" id="UP000543174"/>
    </source>
</evidence>
<dbReference type="InterPro" id="IPR013216">
    <property type="entry name" value="Methyltransf_11"/>
</dbReference>
<protein>
    <submittedName>
        <fullName evidence="6">Ubiquinone/menaquinone biosynthesis C-methylase UbiE</fullName>
    </submittedName>
</protein>
<evidence type="ECO:0000313" key="6">
    <source>
        <dbReference type="EMBL" id="MBA9038850.1"/>
    </source>
</evidence>
<keyword evidence="2" id="KW-0489">Methyltransferase</keyword>
<keyword evidence="3" id="KW-0808">Transferase</keyword>
<dbReference type="PANTHER" id="PTHR44307">
    <property type="entry name" value="PHOSPHOETHANOLAMINE METHYLTRANSFERASE"/>
    <property type="match status" value="1"/>
</dbReference>
<comment type="pathway">
    <text evidence="4">Phospholipid metabolism.</text>
</comment>
<proteinExistence type="predicted"/>
<dbReference type="Pfam" id="PF08241">
    <property type="entry name" value="Methyltransf_11"/>
    <property type="match status" value="1"/>
</dbReference>
<comment type="caution">
    <text evidence="6">The sequence shown here is derived from an EMBL/GenBank/DDBJ whole genome shotgun (WGS) entry which is preliminary data.</text>
</comment>
<sequence length="202" mass="23148">MFNQWLGKQLSNPRGILAKWIGSYMEKGNKKANGWTVELIKPSPGDRILEIGMGTGTTLNRLLNEYEDIEKICGIDISLSMVNKAKQVNRGFIASHKAEITEGNVEHIPFAAEYFTKVYTIHTVYFWSDLVKGLQEIQRVLKPEGEVFITFTLSEELDRMRHTKEFLHYSPKYIQSLLGEEGFRQVKISVQKPFCCISAIKE</sequence>
<evidence type="ECO:0000256" key="4">
    <source>
        <dbReference type="ARBA" id="ARBA00025707"/>
    </source>
</evidence>
<dbReference type="PANTHER" id="PTHR44307:SF2">
    <property type="entry name" value="PHOSPHOETHANOLAMINE METHYLTRANSFERASE ISOFORM X1"/>
    <property type="match status" value="1"/>
</dbReference>
<organism evidence="6 7">
    <name type="scientific">Priestia aryabhattai</name>
    <name type="common">Bacillus aryabhattai</name>
    <dbReference type="NCBI Taxonomy" id="412384"/>
    <lineage>
        <taxon>Bacteria</taxon>
        <taxon>Bacillati</taxon>
        <taxon>Bacillota</taxon>
        <taxon>Bacilli</taxon>
        <taxon>Bacillales</taxon>
        <taxon>Bacillaceae</taxon>
        <taxon>Priestia</taxon>
    </lineage>
</organism>
<comment type="pathway">
    <text evidence="1">Lipid metabolism.</text>
</comment>
<accession>A0A7W3N9E6</accession>
<evidence type="ECO:0000256" key="3">
    <source>
        <dbReference type="ARBA" id="ARBA00022679"/>
    </source>
</evidence>
<dbReference type="SUPFAM" id="SSF53335">
    <property type="entry name" value="S-adenosyl-L-methionine-dependent methyltransferases"/>
    <property type="match status" value="1"/>
</dbReference>
<dbReference type="RefSeq" id="WP_013056532.1">
    <property type="nucleotide sequence ID" value="NZ_JACJHT010000001.1"/>
</dbReference>
<dbReference type="GO" id="GO:0032259">
    <property type="term" value="P:methylation"/>
    <property type="evidence" value="ECO:0007669"/>
    <property type="project" value="UniProtKB-KW"/>
</dbReference>
<keyword evidence="7" id="KW-1185">Reference proteome</keyword>
<evidence type="ECO:0000256" key="2">
    <source>
        <dbReference type="ARBA" id="ARBA00022603"/>
    </source>
</evidence>
<reference evidence="6" key="1">
    <citation type="submission" date="2020-08" db="EMBL/GenBank/DDBJ databases">
        <title>Functional genomics of gut bacteria from endangered species of beetles.</title>
        <authorList>
            <person name="Carlos-Shanley C."/>
        </authorList>
    </citation>
    <scope>NUCLEOTIDE SEQUENCE [LARGE SCALE GENOMIC DNA]</scope>
    <source>
        <strain evidence="6">S00060</strain>
    </source>
</reference>
<evidence type="ECO:0000256" key="1">
    <source>
        <dbReference type="ARBA" id="ARBA00005189"/>
    </source>
</evidence>
<keyword evidence="6" id="KW-0830">Ubiquinone</keyword>
<name>A0A7W3N9E6_PRIAR</name>
<dbReference type="InterPro" id="IPR029063">
    <property type="entry name" value="SAM-dependent_MTases_sf"/>
</dbReference>
<dbReference type="EMBL" id="JACJHT010000001">
    <property type="protein sequence ID" value="MBA9038850.1"/>
    <property type="molecule type" value="Genomic_DNA"/>
</dbReference>
<dbReference type="CDD" id="cd02440">
    <property type="entry name" value="AdoMet_MTases"/>
    <property type="match status" value="1"/>
</dbReference>
<gene>
    <name evidence="6" type="ORF">HNP21_001939</name>
</gene>